<feature type="compositionally biased region" description="Basic and acidic residues" evidence="8">
    <location>
        <begin position="970"/>
        <end position="990"/>
    </location>
</feature>
<dbReference type="PANTHER" id="PTHR22940:SF4">
    <property type="entry name" value="PROTEIN TIMELESS HOMOLOG"/>
    <property type="match status" value="1"/>
</dbReference>
<feature type="region of interest" description="Disordered" evidence="8">
    <location>
        <begin position="904"/>
        <end position="1011"/>
    </location>
</feature>
<comment type="similarity">
    <text evidence="2">Belongs to the timeless family.</text>
</comment>
<comment type="caution">
    <text evidence="10">The sequence shown here is derived from an EMBL/GenBank/DDBJ whole genome shotgun (WGS) entry which is preliminary data.</text>
</comment>
<keyword evidence="11" id="KW-1185">Reference proteome</keyword>
<keyword evidence="5" id="KW-0539">Nucleus</keyword>
<feature type="compositionally biased region" description="Basic and acidic residues" evidence="8">
    <location>
        <begin position="782"/>
        <end position="800"/>
    </location>
</feature>
<dbReference type="OrthoDB" id="310853at2759"/>
<keyword evidence="6" id="KW-0469">Meiosis</keyword>
<evidence type="ECO:0000256" key="3">
    <source>
        <dbReference type="ARBA" id="ARBA00021529"/>
    </source>
</evidence>
<name>A0A0M9F5Z6_FUSLA</name>
<dbReference type="GO" id="GO:0003677">
    <property type="term" value="F:DNA binding"/>
    <property type="evidence" value="ECO:0007669"/>
    <property type="project" value="TreeGrafter"/>
</dbReference>
<accession>A0A0M9F5Z6</accession>
<keyword evidence="7" id="KW-0131">Cell cycle</keyword>
<dbReference type="InterPro" id="IPR044998">
    <property type="entry name" value="Timeless"/>
</dbReference>
<feature type="region of interest" description="Disordered" evidence="8">
    <location>
        <begin position="554"/>
        <end position="593"/>
    </location>
</feature>
<dbReference type="GO" id="GO:0006281">
    <property type="term" value="P:DNA repair"/>
    <property type="evidence" value="ECO:0007669"/>
    <property type="project" value="TreeGrafter"/>
</dbReference>
<evidence type="ECO:0000256" key="4">
    <source>
        <dbReference type="ARBA" id="ARBA00022880"/>
    </source>
</evidence>
<feature type="region of interest" description="Disordered" evidence="8">
    <location>
        <begin position="1024"/>
        <end position="1166"/>
    </location>
</feature>
<reference evidence="10 11" key="1">
    <citation type="submission" date="2015-04" db="EMBL/GenBank/DDBJ databases">
        <title>The draft genome sequence of Fusarium langsethiae, a T-2/HT-2 mycotoxin producer.</title>
        <authorList>
            <person name="Lysoe E."/>
            <person name="Divon H.H."/>
            <person name="Terzi V."/>
            <person name="Orru L."/>
            <person name="Lamontanara A."/>
            <person name="Kolseth A.-K."/>
            <person name="Frandsen R.J."/>
            <person name="Nielsen K."/>
            <person name="Thrane U."/>
        </authorList>
    </citation>
    <scope>NUCLEOTIDE SEQUENCE [LARGE SCALE GENOMIC DNA]</scope>
    <source>
        <strain evidence="10 11">Fl201059</strain>
    </source>
</reference>
<gene>
    <name evidence="10" type="ORF">FLAG1_00630</name>
</gene>
<evidence type="ECO:0000256" key="5">
    <source>
        <dbReference type="ARBA" id="ARBA00023242"/>
    </source>
</evidence>
<evidence type="ECO:0000259" key="9">
    <source>
        <dbReference type="Pfam" id="PF04821"/>
    </source>
</evidence>
<feature type="region of interest" description="Disordered" evidence="8">
    <location>
        <begin position="782"/>
        <end position="823"/>
    </location>
</feature>
<keyword evidence="4" id="KW-0236">DNA replication inhibitor</keyword>
<protein>
    <recommendedName>
        <fullName evidence="3">Topoisomerase 1-associated factor 1</fullName>
    </recommendedName>
</protein>
<feature type="compositionally biased region" description="Acidic residues" evidence="8">
    <location>
        <begin position="1134"/>
        <end position="1144"/>
    </location>
</feature>
<dbReference type="EMBL" id="JXCE01000004">
    <property type="protein sequence ID" value="KPA46506.1"/>
    <property type="molecule type" value="Genomic_DNA"/>
</dbReference>
<feature type="compositionally biased region" description="Acidic residues" evidence="8">
    <location>
        <begin position="1081"/>
        <end position="1094"/>
    </location>
</feature>
<feature type="domain" description="Timeless N-terminal" evidence="9">
    <location>
        <begin position="36"/>
        <end position="305"/>
    </location>
</feature>
<feature type="compositionally biased region" description="Acidic residues" evidence="8">
    <location>
        <begin position="576"/>
        <end position="585"/>
    </location>
</feature>
<dbReference type="Pfam" id="PF04821">
    <property type="entry name" value="TIMELESS"/>
    <property type="match status" value="1"/>
</dbReference>
<dbReference type="PANTHER" id="PTHR22940">
    <property type="entry name" value="TIMEOUT/TIMELESS-2"/>
    <property type="match status" value="1"/>
</dbReference>
<feature type="compositionally biased region" description="Basic residues" evidence="8">
    <location>
        <begin position="557"/>
        <end position="567"/>
    </location>
</feature>
<proteinExistence type="inferred from homology"/>
<evidence type="ECO:0000256" key="8">
    <source>
        <dbReference type="SAM" id="MobiDB-lite"/>
    </source>
</evidence>
<evidence type="ECO:0000256" key="1">
    <source>
        <dbReference type="ARBA" id="ARBA00004123"/>
    </source>
</evidence>
<organism evidence="10 11">
    <name type="scientific">Fusarium langsethiae</name>
    <dbReference type="NCBI Taxonomy" id="179993"/>
    <lineage>
        <taxon>Eukaryota</taxon>
        <taxon>Fungi</taxon>
        <taxon>Dikarya</taxon>
        <taxon>Ascomycota</taxon>
        <taxon>Pezizomycotina</taxon>
        <taxon>Sordariomycetes</taxon>
        <taxon>Hypocreomycetidae</taxon>
        <taxon>Hypocreales</taxon>
        <taxon>Nectriaceae</taxon>
        <taxon>Fusarium</taxon>
    </lineage>
</organism>
<dbReference type="GO" id="GO:0000076">
    <property type="term" value="P:DNA replication checkpoint signaling"/>
    <property type="evidence" value="ECO:0007669"/>
    <property type="project" value="TreeGrafter"/>
</dbReference>
<dbReference type="GO" id="GO:0031298">
    <property type="term" value="C:replication fork protection complex"/>
    <property type="evidence" value="ECO:0007669"/>
    <property type="project" value="TreeGrafter"/>
</dbReference>
<dbReference type="GO" id="GO:0043111">
    <property type="term" value="P:replication fork arrest"/>
    <property type="evidence" value="ECO:0007669"/>
    <property type="project" value="TreeGrafter"/>
</dbReference>
<dbReference type="AlphaFoldDB" id="A0A0M9F5Z6"/>
<feature type="region of interest" description="Disordered" evidence="8">
    <location>
        <begin position="323"/>
        <end position="355"/>
    </location>
</feature>
<dbReference type="GO" id="GO:0051321">
    <property type="term" value="P:meiotic cell cycle"/>
    <property type="evidence" value="ECO:0007669"/>
    <property type="project" value="UniProtKB-KW"/>
</dbReference>
<evidence type="ECO:0000256" key="2">
    <source>
        <dbReference type="ARBA" id="ARBA00008174"/>
    </source>
</evidence>
<evidence type="ECO:0000256" key="7">
    <source>
        <dbReference type="ARBA" id="ARBA00023306"/>
    </source>
</evidence>
<evidence type="ECO:0000256" key="6">
    <source>
        <dbReference type="ARBA" id="ARBA00023254"/>
    </source>
</evidence>
<feature type="compositionally biased region" description="Acidic residues" evidence="8">
    <location>
        <begin position="801"/>
        <end position="810"/>
    </location>
</feature>
<evidence type="ECO:0000313" key="10">
    <source>
        <dbReference type="EMBL" id="KPA46506.1"/>
    </source>
</evidence>
<comment type="subcellular location">
    <subcellularLocation>
        <location evidence="1">Nucleus</location>
    </subcellularLocation>
</comment>
<dbReference type="InterPro" id="IPR006906">
    <property type="entry name" value="Timeless_N"/>
</dbReference>
<sequence>MELADGSTDIVHPEVRAHISSLVSALGGVSVEDDGRYELGDDAFAVIRDLKSWIRFYDEKTNRMDVARCIYEANLIEGDLLPILATWPENAMDSKYKAKIALACFELIVPLTWPMEKDRERMTVNHHRHMPVLQLAQVGYKRAIINFDGARILHTAVRVALPSMAIPIGDRTQRNSGIIKLVLFFLRNIAMIEPPPDVKYEGDESQISRSATIDAFSYQDIFLVLLTLASNMGEDFRTEDTTVMEIIYHLVKQVDSEKLFMNESQLSKAKAGELASMMSKEESMLKAYNRKGPTRHNRFGTMVWVKREDGKMSSLSGQDALADASLRNQKMDSSKTYRPPRRPRKATKDDKDLGLPAKLNSRAYDQLRSFVEEFLDSGFNPLFQHIRKTIDREAPYVMPYHRRQFFYLVSWFLEAERMRRKAKKQSGKNTSEDVSSFNLIAGVLDQEMFITLTRALHESIEMKDWYELTAIMRCFTQILLTVQEMSASGNEDDEEIAENVLSRLFYEEATHDAIANIIRNYKDQGFNYLDAATELVHHFLRILESYSKQNIDMQVRSRQRTRRKKKAAKDASGLENDNDENEGSDNDAASAEKSTKERKFDFSRFANRFTPQSVVDTFVAFTKYYRDMTDAQLKRAHRYFYRIAFKSEASVMLFRVDIIHLFYNMIKGQAALDKSSSMYKEWEELVKQILRKCFKKLEQRPELLVEMLFSKTGSTAFFLEYGYERQTVATVNKAKPGADLAFKNTEELDRQIAIVVGAMLDKNQADHVAWIKKTLGEAESERRAFAAAEEARASLEPPREDPEEDTEEQPAESGPKLPSIFFVRPDDKDRRTAMFKNSHMRLLMNLAGITLLGSAADETPESVWIISSEVSADALKDAVHYINQAEFSPPTFEEGVLAEHQLKRKTVPRQKAAFDDDGESSDDGGMYKISGPTVRKVIDDDDQPKKSPRKRKPRKELTEEERKAKRKELRRCNREKASKYKSTEFVSRQDDETDSEADEAFFAQEREQAKRAPVRLLAEGIAATQKLAKKVPRKRAATESDPSSEEDSVASTDDEEEDEDDNNSENDAGIDFIRRAMNGTLDEEEEEEAAEETLPDGSDGESRKRRRLSEEKTQSGEDQQMGGMDNNNNNNKADEDEDEDEDEVPVVSRRPRARAGPFVMDDDDDE</sequence>
<feature type="compositionally biased region" description="Acidic residues" evidence="8">
    <location>
        <begin position="1042"/>
        <end position="1064"/>
    </location>
</feature>
<evidence type="ECO:0000313" key="11">
    <source>
        <dbReference type="Proteomes" id="UP000037904"/>
    </source>
</evidence>
<dbReference type="Proteomes" id="UP000037904">
    <property type="component" value="Unassembled WGS sequence"/>
</dbReference>